<name>A0A9P6K8H3_9FUNG</name>
<comment type="caution">
    <text evidence="3">The sequence shown here is derived from an EMBL/GenBank/DDBJ whole genome shotgun (WGS) entry which is preliminary data.</text>
</comment>
<dbReference type="Proteomes" id="UP000723463">
    <property type="component" value="Unassembled WGS sequence"/>
</dbReference>
<keyword evidence="4" id="KW-1185">Reference proteome</keyword>
<dbReference type="Pfam" id="PF08757">
    <property type="entry name" value="CotH"/>
    <property type="match status" value="1"/>
</dbReference>
<proteinExistence type="predicted"/>
<evidence type="ECO:0000256" key="2">
    <source>
        <dbReference type="SAM" id="SignalP"/>
    </source>
</evidence>
<accession>A0A9P6K8H3</accession>
<evidence type="ECO:0008006" key="5">
    <source>
        <dbReference type="Google" id="ProtNLM"/>
    </source>
</evidence>
<evidence type="ECO:0000256" key="1">
    <source>
        <dbReference type="SAM" id="MobiDB-lite"/>
    </source>
</evidence>
<feature type="compositionally biased region" description="Polar residues" evidence="1">
    <location>
        <begin position="592"/>
        <end position="603"/>
    </location>
</feature>
<dbReference type="InterPro" id="IPR014867">
    <property type="entry name" value="Spore_coat_CotH_CotH2/3/7"/>
</dbReference>
<keyword evidence="2" id="KW-0732">Signal</keyword>
<dbReference type="EMBL" id="JAAAXW010000008">
    <property type="protein sequence ID" value="KAF9550881.1"/>
    <property type="molecule type" value="Genomic_DNA"/>
</dbReference>
<dbReference type="PANTHER" id="PTHR40050">
    <property type="entry name" value="INNER SPORE COAT PROTEIN H"/>
    <property type="match status" value="1"/>
</dbReference>
<gene>
    <name evidence="3" type="ORF">EC957_011428</name>
</gene>
<organism evidence="3 4">
    <name type="scientific">Mortierella hygrophila</name>
    <dbReference type="NCBI Taxonomy" id="979708"/>
    <lineage>
        <taxon>Eukaryota</taxon>
        <taxon>Fungi</taxon>
        <taxon>Fungi incertae sedis</taxon>
        <taxon>Mucoromycota</taxon>
        <taxon>Mortierellomycotina</taxon>
        <taxon>Mortierellomycetes</taxon>
        <taxon>Mortierellales</taxon>
        <taxon>Mortierellaceae</taxon>
        <taxon>Mortierella</taxon>
    </lineage>
</organism>
<evidence type="ECO:0000313" key="4">
    <source>
        <dbReference type="Proteomes" id="UP000723463"/>
    </source>
</evidence>
<feature type="signal peptide" evidence="2">
    <location>
        <begin position="1"/>
        <end position="17"/>
    </location>
</feature>
<feature type="chain" id="PRO_5040165506" description="Coth protein-domain-containing protein" evidence="2">
    <location>
        <begin position="18"/>
        <end position="633"/>
    </location>
</feature>
<reference evidence="3" key="1">
    <citation type="journal article" date="2020" name="Fungal Divers.">
        <title>Resolving the Mortierellaceae phylogeny through synthesis of multi-gene phylogenetics and phylogenomics.</title>
        <authorList>
            <person name="Vandepol N."/>
            <person name="Liber J."/>
            <person name="Desiro A."/>
            <person name="Na H."/>
            <person name="Kennedy M."/>
            <person name="Barry K."/>
            <person name="Grigoriev I.V."/>
            <person name="Miller A.N."/>
            <person name="O'Donnell K."/>
            <person name="Stajich J.E."/>
            <person name="Bonito G."/>
        </authorList>
    </citation>
    <scope>NUCLEOTIDE SEQUENCE</scope>
    <source>
        <strain evidence="3">NRRL 2591</strain>
    </source>
</reference>
<protein>
    <recommendedName>
        <fullName evidence="5">Coth protein-domain-containing protein</fullName>
    </recommendedName>
</protein>
<evidence type="ECO:0000313" key="3">
    <source>
        <dbReference type="EMBL" id="KAF9550881.1"/>
    </source>
</evidence>
<dbReference type="PANTHER" id="PTHR40050:SF1">
    <property type="entry name" value="INNER SPORE COAT PROTEIN H"/>
    <property type="match status" value="1"/>
</dbReference>
<sequence>MVRLLLGLTACAAMVMADVTFNVVGLREDTADSFGVMVNGKLTKLTTTKDTYPLWSANVADVDAPLTYKYVQLDKNGKVGKKEKEERNLPKGAVHTPNEFFDRSHTVHNLPPLPQVYDNKLEQNSPFFREGFIGNIFVEGDPAKIKYLNKGGSSFHPDPIKVQVQYIGANENVKISNVTFNLSGASAREYAKLAYQLKFPKKNRLLDLATLKLRSEETDATMMREKLYVDILNSLGVPAQQATYVRLFLNNQPIGLYVAMEEMKKHWIKKVLHPNVKKVKAGALWKMNSCCGHEGNLEWLGPTTKSYVVEDIYKNILPGKNPKDDLMADLIVFMKDLKDFDPKKVKDPIAYWEERMDLEGFLRSMAMEHLAGAWDAYWKSGSNYQIYHDPITNKWIWLPTDFDDTFGTSFEGKIESYRTIPKKNEGGFESPLAQKLIIETPQINARFEQILKDTINTVFKPEALGPRMEGYKKMIQEDVAWDRAQPRVSKGKSEKFSIEDLHKGLKMGAKGNWGLMNWVEKRTDEVQKSLKFKVQTGTASKAAPHKMTTLNSPFGIVAAKQATTVSQVGVPSAEVGVKDGSPAVAVPKKDGSSTTSSTNSVAQKDTKAVSAAQSLKSQWTVLGAVAAAVFFAL</sequence>
<dbReference type="AlphaFoldDB" id="A0A9P6K8H3"/>
<feature type="region of interest" description="Disordered" evidence="1">
    <location>
        <begin position="576"/>
        <end position="605"/>
    </location>
</feature>